<proteinExistence type="predicted"/>
<comment type="caution">
    <text evidence="3">The sequence shown here is derived from an EMBL/GenBank/DDBJ whole genome shotgun (WGS) entry which is preliminary data.</text>
</comment>
<dbReference type="AlphaFoldDB" id="A0A8S2JEV8"/>
<feature type="compositionally biased region" description="Polar residues" evidence="1">
    <location>
        <begin position="44"/>
        <end position="58"/>
    </location>
</feature>
<dbReference type="Proteomes" id="UP000677228">
    <property type="component" value="Unassembled WGS sequence"/>
</dbReference>
<evidence type="ECO:0000313" key="2">
    <source>
        <dbReference type="EMBL" id="CAF1039732.1"/>
    </source>
</evidence>
<dbReference type="EMBL" id="CAJNOK010007622">
    <property type="protein sequence ID" value="CAF1039732.1"/>
    <property type="molecule type" value="Genomic_DNA"/>
</dbReference>
<gene>
    <name evidence="2" type="ORF">OVA965_LOCUS16420</name>
    <name evidence="3" type="ORF">TMI583_LOCUS16429</name>
</gene>
<evidence type="ECO:0000256" key="1">
    <source>
        <dbReference type="SAM" id="MobiDB-lite"/>
    </source>
</evidence>
<feature type="non-terminal residue" evidence="3">
    <location>
        <position position="1"/>
    </location>
</feature>
<dbReference type="EMBL" id="CAJOBA010007633">
    <property type="protein sequence ID" value="CAF3807925.1"/>
    <property type="molecule type" value="Genomic_DNA"/>
</dbReference>
<feature type="compositionally biased region" description="Polar residues" evidence="1">
    <location>
        <begin position="7"/>
        <end position="17"/>
    </location>
</feature>
<evidence type="ECO:0000313" key="4">
    <source>
        <dbReference type="Proteomes" id="UP000682733"/>
    </source>
</evidence>
<feature type="compositionally biased region" description="Acidic residues" evidence="1">
    <location>
        <begin position="79"/>
        <end position="95"/>
    </location>
</feature>
<reference evidence="3" key="1">
    <citation type="submission" date="2021-02" db="EMBL/GenBank/DDBJ databases">
        <authorList>
            <person name="Nowell W R."/>
        </authorList>
    </citation>
    <scope>NUCLEOTIDE SEQUENCE</scope>
</reference>
<feature type="region of interest" description="Disordered" evidence="1">
    <location>
        <begin position="1"/>
        <end position="96"/>
    </location>
</feature>
<name>A0A8S2JEV8_9BILA</name>
<dbReference type="Proteomes" id="UP000682733">
    <property type="component" value="Unassembled WGS sequence"/>
</dbReference>
<accession>A0A8S2JEV8</accession>
<protein>
    <submittedName>
        <fullName evidence="3">Uncharacterized protein</fullName>
    </submittedName>
</protein>
<sequence length="124" mass="13887">MLEDNLITESESVTTPILTEIPVQHVPNDTDHISASDDEDFQPKSKTSTPDSKQSATVVTKHPLTKAKSSLVSYHFSEGEEEEEEENENEMEEETQTTNVLLELMDVTPLKTEDVSPSTRELPQ</sequence>
<evidence type="ECO:0000313" key="3">
    <source>
        <dbReference type="EMBL" id="CAF3807925.1"/>
    </source>
</evidence>
<organism evidence="3 4">
    <name type="scientific">Didymodactylos carnosus</name>
    <dbReference type="NCBI Taxonomy" id="1234261"/>
    <lineage>
        <taxon>Eukaryota</taxon>
        <taxon>Metazoa</taxon>
        <taxon>Spiralia</taxon>
        <taxon>Gnathifera</taxon>
        <taxon>Rotifera</taxon>
        <taxon>Eurotatoria</taxon>
        <taxon>Bdelloidea</taxon>
        <taxon>Philodinida</taxon>
        <taxon>Philodinidae</taxon>
        <taxon>Didymodactylos</taxon>
    </lineage>
</organism>